<feature type="transmembrane region" description="Helical" evidence="1">
    <location>
        <begin position="103"/>
        <end position="128"/>
    </location>
</feature>
<dbReference type="GO" id="GO:0004165">
    <property type="term" value="F:delta(3)-delta(2)-enoyl-CoA isomerase activity"/>
    <property type="evidence" value="ECO:0007669"/>
    <property type="project" value="TreeGrafter"/>
</dbReference>
<dbReference type="GO" id="GO:0005777">
    <property type="term" value="C:peroxisome"/>
    <property type="evidence" value="ECO:0007669"/>
    <property type="project" value="TreeGrafter"/>
</dbReference>
<evidence type="ECO:0000313" key="3">
    <source>
        <dbReference type="Proteomes" id="UP001295684"/>
    </source>
</evidence>
<accession>A0AAD1XG06</accession>
<comment type="caution">
    <text evidence="2">The sequence shown here is derived from an EMBL/GenBank/DDBJ whole genome shotgun (WGS) entry which is preliminary data.</text>
</comment>
<dbReference type="PANTHER" id="PTHR11941:SF75">
    <property type="entry name" value="ENOYL-COA HYDRATASE_ISOMERASE FAMILY PROTEIN"/>
    <property type="match status" value="1"/>
</dbReference>
<dbReference type="GO" id="GO:0006635">
    <property type="term" value="P:fatty acid beta-oxidation"/>
    <property type="evidence" value="ECO:0007669"/>
    <property type="project" value="TreeGrafter"/>
</dbReference>
<gene>
    <name evidence="2" type="ORF">ECRASSUSDP1_LOCUS11657</name>
</gene>
<dbReference type="SUPFAM" id="SSF52096">
    <property type="entry name" value="ClpP/crotonase"/>
    <property type="match status" value="1"/>
</dbReference>
<keyword evidence="1" id="KW-0472">Membrane</keyword>
<dbReference type="Pfam" id="PF00378">
    <property type="entry name" value="ECH_1"/>
    <property type="match status" value="1"/>
</dbReference>
<organism evidence="2 3">
    <name type="scientific">Euplotes crassus</name>
    <dbReference type="NCBI Taxonomy" id="5936"/>
    <lineage>
        <taxon>Eukaryota</taxon>
        <taxon>Sar</taxon>
        <taxon>Alveolata</taxon>
        <taxon>Ciliophora</taxon>
        <taxon>Intramacronucleata</taxon>
        <taxon>Spirotrichea</taxon>
        <taxon>Hypotrichia</taxon>
        <taxon>Euplotida</taxon>
        <taxon>Euplotidae</taxon>
        <taxon>Moneuplotes</taxon>
    </lineage>
</organism>
<dbReference type="CDD" id="cd06558">
    <property type="entry name" value="crotonase-like"/>
    <property type="match status" value="1"/>
</dbReference>
<keyword evidence="1" id="KW-1133">Transmembrane helix</keyword>
<keyword evidence="1" id="KW-0812">Transmembrane</keyword>
<name>A0AAD1XG06_EUPCR</name>
<dbReference type="InterPro" id="IPR001753">
    <property type="entry name" value="Enoyl-CoA_hydra/iso"/>
</dbReference>
<evidence type="ECO:0000313" key="2">
    <source>
        <dbReference type="EMBL" id="CAI2370346.1"/>
    </source>
</evidence>
<keyword evidence="3" id="KW-1185">Reference proteome</keyword>
<dbReference type="AlphaFoldDB" id="A0AAD1XG06"/>
<reference evidence="2" key="1">
    <citation type="submission" date="2023-07" db="EMBL/GenBank/DDBJ databases">
        <authorList>
            <consortium name="AG Swart"/>
            <person name="Singh M."/>
            <person name="Singh A."/>
            <person name="Seah K."/>
            <person name="Emmerich C."/>
        </authorList>
    </citation>
    <scope>NUCLEOTIDE SEQUENCE</scope>
    <source>
        <strain evidence="2">DP1</strain>
    </source>
</reference>
<dbReference type="InterPro" id="IPR029045">
    <property type="entry name" value="ClpP/crotonase-like_dom_sf"/>
</dbReference>
<evidence type="ECO:0000256" key="1">
    <source>
        <dbReference type="SAM" id="Phobius"/>
    </source>
</evidence>
<dbReference type="EMBL" id="CAMPGE010011519">
    <property type="protein sequence ID" value="CAI2370346.1"/>
    <property type="molecule type" value="Genomic_DNA"/>
</dbReference>
<sequence length="251" mass="28464">MSTIQEAIDCTKARKLQVNLVESGKINVLVLNNLDNRFNVEFCENILSQLDKLEEEKDLQGQVLVTVSTHPKIFSNGVDFENLNTKEEVDRVLRLMFDILRRIIILPIPSIACIHGHAFAGGLFFALAHSFRVMNFDRGWACLNELSNGIIIPEPLLKIGEEKLGLENFWEVCATGSRYTATQALKLKIASSAYEKEEILHKTYELAKRISKKNIEPVAFQTFNKDMFKGTIKACTEVSIYDLTLERIAKL</sequence>
<dbReference type="Gene3D" id="3.90.226.10">
    <property type="entry name" value="2-enoyl-CoA Hydratase, Chain A, domain 1"/>
    <property type="match status" value="1"/>
</dbReference>
<protein>
    <submittedName>
        <fullName evidence="2">Uncharacterized protein</fullName>
    </submittedName>
</protein>
<dbReference type="PANTHER" id="PTHR11941">
    <property type="entry name" value="ENOYL-COA HYDRATASE-RELATED"/>
    <property type="match status" value="1"/>
</dbReference>
<dbReference type="Proteomes" id="UP001295684">
    <property type="component" value="Unassembled WGS sequence"/>
</dbReference>
<proteinExistence type="predicted"/>